<dbReference type="GeneID" id="40319928"/>
<dbReference type="Proteomes" id="UP000284403">
    <property type="component" value="Unassembled WGS sequence"/>
</dbReference>
<feature type="non-terminal residue" evidence="2">
    <location>
        <position position="1"/>
    </location>
</feature>
<accession>A0A3R7KU50</accession>
<evidence type="ECO:0000313" key="2">
    <source>
        <dbReference type="EMBL" id="RNF13531.1"/>
    </source>
</evidence>
<dbReference type="AlphaFoldDB" id="A0A3R7KU50"/>
<proteinExistence type="predicted"/>
<evidence type="ECO:0000256" key="1">
    <source>
        <dbReference type="SAM" id="MobiDB-lite"/>
    </source>
</evidence>
<keyword evidence="3" id="KW-1185">Reference proteome</keyword>
<feature type="compositionally biased region" description="Low complexity" evidence="1">
    <location>
        <begin position="78"/>
        <end position="94"/>
    </location>
</feature>
<gene>
    <name evidence="2" type="ORF">Tco025E_06317</name>
</gene>
<feature type="compositionally biased region" description="Low complexity" evidence="1">
    <location>
        <begin position="1"/>
        <end position="14"/>
    </location>
</feature>
<comment type="caution">
    <text evidence="2">The sequence shown here is derived from an EMBL/GenBank/DDBJ whole genome shotgun (WGS) entry which is preliminary data.</text>
</comment>
<dbReference type="RefSeq" id="XP_029226840.1">
    <property type="nucleotide sequence ID" value="XM_029373197.1"/>
</dbReference>
<dbReference type="EMBL" id="MKKU01000401">
    <property type="protein sequence ID" value="RNF13531.1"/>
    <property type="molecule type" value="Genomic_DNA"/>
</dbReference>
<organism evidence="2 3">
    <name type="scientific">Trypanosoma conorhini</name>
    <dbReference type="NCBI Taxonomy" id="83891"/>
    <lineage>
        <taxon>Eukaryota</taxon>
        <taxon>Discoba</taxon>
        <taxon>Euglenozoa</taxon>
        <taxon>Kinetoplastea</taxon>
        <taxon>Metakinetoplastina</taxon>
        <taxon>Trypanosomatida</taxon>
        <taxon>Trypanosomatidae</taxon>
        <taxon>Trypanosoma</taxon>
    </lineage>
</organism>
<feature type="region of interest" description="Disordered" evidence="1">
    <location>
        <begin position="1"/>
        <end position="113"/>
    </location>
</feature>
<evidence type="ECO:0000313" key="3">
    <source>
        <dbReference type="Proteomes" id="UP000284403"/>
    </source>
</evidence>
<name>A0A3R7KU50_9TRYP</name>
<reference evidence="2 3" key="1">
    <citation type="journal article" date="2018" name="BMC Genomics">
        <title>Genomic comparison of Trypanosoma conorhini and Trypanosoma rangeli to Trypanosoma cruzi strains of high and low virulence.</title>
        <authorList>
            <person name="Bradwell K.R."/>
            <person name="Koparde V.N."/>
            <person name="Matveyev A.V."/>
            <person name="Serrano M.G."/>
            <person name="Alves J.M."/>
            <person name="Parikh H."/>
            <person name="Huang B."/>
            <person name="Lee V."/>
            <person name="Espinosa-Alvarez O."/>
            <person name="Ortiz P.A."/>
            <person name="Costa-Martins A.G."/>
            <person name="Teixeira M.M."/>
            <person name="Buck G.A."/>
        </authorList>
    </citation>
    <scope>NUCLEOTIDE SEQUENCE [LARGE SCALE GENOMIC DNA]</scope>
    <source>
        <strain evidence="2 3">025E</strain>
    </source>
</reference>
<sequence length="158" mass="16572">TGTRWAPPNGSASPPSGPGNEGDKKMATWTRSGAQTRGAAFRYGGPKATAGTPRRRTAHSQQSARRGIHREGCRRVPQRGPRPGSGRSGQTRSPIQRAGVLHATTPMGPPRRAELKRRGSWAAAPASVTAVLRRASLQGPLAIVRSAIALCAALEATK</sequence>
<protein>
    <submittedName>
        <fullName evidence="2">Uncharacterized protein</fullName>
    </submittedName>
</protein>